<evidence type="ECO:0000313" key="2">
    <source>
        <dbReference type="EMBL" id="ATE82147.1"/>
    </source>
</evidence>
<evidence type="ECO:0000256" key="1">
    <source>
        <dbReference type="SAM" id="MobiDB-lite"/>
    </source>
</evidence>
<feature type="region of interest" description="Disordered" evidence="1">
    <location>
        <begin position="102"/>
        <end position="130"/>
    </location>
</feature>
<sequence length="227" mass="25812">MESTVSVAPAIATRIFPPHAPCLIPPLSVLPCRRVRLLPLFFLCSIPQIFFSPQMPLSFFSVRHSKMPFFVGLKRLATRALWSAVLMRAPLALAARTRPALWQRTQQRQREKRKKKGKQSSRTSRVAGAKEHIAAGTTTCNRTFSLLVVPAQTFFFESPDLAADRRQRCPHTLPLPMQPYTRRQDRPRGMGGAKEKKRGRGYCTRASRRSRTAAALWPDRYDQIKSL</sequence>
<dbReference type="EMBL" id="KC977571">
    <property type="protein sequence ID" value="ATE82147.1"/>
    <property type="molecule type" value="Genomic_DNA"/>
</dbReference>
<evidence type="ECO:0000313" key="3">
    <source>
        <dbReference type="Proteomes" id="UP000204584"/>
    </source>
</evidence>
<feature type="compositionally biased region" description="Basic residues" evidence="1">
    <location>
        <begin position="195"/>
        <end position="209"/>
    </location>
</feature>
<organism evidence="2 3">
    <name type="scientific">Pandoravirus salinus</name>
    <dbReference type="NCBI Taxonomy" id="1349410"/>
    <lineage>
        <taxon>Viruses</taxon>
        <taxon>Pandoravirus</taxon>
    </lineage>
</organism>
<keyword evidence="3" id="KW-1185">Reference proteome</keyword>
<dbReference type="GeneID" id="34568156"/>
<reference evidence="2 3" key="1">
    <citation type="journal article" date="2013" name="Science">
        <title>Pandoraviruses: amoeba viruses with genomes up to 2.5 Mb reaching that of parasitic eukaryotes.</title>
        <authorList>
            <person name="Philippe N."/>
            <person name="Legendre M."/>
            <person name="Doutre G."/>
            <person name="Coute Y."/>
            <person name="Poirot O."/>
            <person name="Lescot M."/>
            <person name="Arslan D."/>
            <person name="Seltzer V."/>
            <person name="Bertaux L."/>
            <person name="Bruley C."/>
            <person name="Garin J."/>
            <person name="Claverie J.M."/>
            <person name="Abergel C."/>
        </authorList>
    </citation>
    <scope>NUCLEOTIDE SEQUENCE [LARGE SCALE GENOMIC DNA]</scope>
</reference>
<proteinExistence type="predicted"/>
<accession>A0A291ATL9</accession>
<dbReference type="KEGG" id="vg:34568156"/>
<feature type="region of interest" description="Disordered" evidence="1">
    <location>
        <begin position="170"/>
        <end position="209"/>
    </location>
</feature>
<feature type="compositionally biased region" description="Basic residues" evidence="1">
    <location>
        <begin position="110"/>
        <end position="119"/>
    </location>
</feature>
<protein>
    <submittedName>
        <fullName evidence="2">Uncharacterized protein</fullName>
    </submittedName>
</protein>
<gene>
    <name evidence="2" type="ORF">psal_cds_266</name>
</gene>
<dbReference type="RefSeq" id="YP_009429986.1">
    <property type="nucleotide sequence ID" value="NC_022098.1"/>
</dbReference>
<dbReference type="Proteomes" id="UP000204584">
    <property type="component" value="Segment"/>
</dbReference>
<name>A0A291ATL9_9VIRU</name>